<evidence type="ECO:0000256" key="3">
    <source>
        <dbReference type="ARBA" id="ARBA00022519"/>
    </source>
</evidence>
<dbReference type="Proteomes" id="UP000199437">
    <property type="component" value="Unassembled WGS sequence"/>
</dbReference>
<evidence type="ECO:0000256" key="2">
    <source>
        <dbReference type="ARBA" id="ARBA00022475"/>
    </source>
</evidence>
<organism evidence="8 9">
    <name type="scientific">Roseivirga pacifica</name>
    <dbReference type="NCBI Taxonomy" id="1267423"/>
    <lineage>
        <taxon>Bacteria</taxon>
        <taxon>Pseudomonadati</taxon>
        <taxon>Bacteroidota</taxon>
        <taxon>Cytophagia</taxon>
        <taxon>Cytophagales</taxon>
        <taxon>Roseivirgaceae</taxon>
        <taxon>Roseivirga</taxon>
    </lineage>
</organism>
<keyword evidence="9" id="KW-1185">Reference proteome</keyword>
<gene>
    <name evidence="8" type="ORF">SAMN05216290_1168</name>
</gene>
<keyword evidence="7" id="KW-0812">Transmembrane</keyword>
<feature type="transmembrane region" description="Helical" evidence="7">
    <location>
        <begin position="14"/>
        <end position="40"/>
    </location>
</feature>
<dbReference type="AlphaFoldDB" id="A0A1I0NFU3"/>
<dbReference type="PANTHER" id="PTHR30606:SF10">
    <property type="entry name" value="PHOSPHATIDYLINOSITOL MANNOSIDE ACYLTRANSFERASE"/>
    <property type="match status" value="1"/>
</dbReference>
<keyword evidence="6" id="KW-0012">Acyltransferase</keyword>
<sequence>MITLGFEINRTMRFFYYLIIYPLSRLPWAMAYALSTFLYYTLYKILRYRVGIVNKNLRNSFPEKSNAEIRDIRRKFYRHFCDVMVESLKMQSITKEELAERQKVTNPEIVDHIFEQGRGLIVASGHYNNWEYVATGINPWFKHQTLGIYHQFKNKWLEKKMLETRGVTGMVLVSRKAVREGFFEKNKAPYAIFFGVDQSPTIAKKVYWTTFLNQETAVAFGAEKYAKERDYPVIFADTKKVKRGHYEMTIRILTENPKDLPHGAITEMHTKALEEQIKRDPVYWLWSHKRWKRKRKAGE</sequence>
<evidence type="ECO:0000256" key="5">
    <source>
        <dbReference type="ARBA" id="ARBA00023136"/>
    </source>
</evidence>
<evidence type="ECO:0000256" key="7">
    <source>
        <dbReference type="SAM" id="Phobius"/>
    </source>
</evidence>
<dbReference type="Pfam" id="PF03279">
    <property type="entry name" value="Lip_A_acyltrans"/>
    <property type="match status" value="1"/>
</dbReference>
<evidence type="ECO:0000313" key="8">
    <source>
        <dbReference type="EMBL" id="SEW00230.1"/>
    </source>
</evidence>
<evidence type="ECO:0000256" key="4">
    <source>
        <dbReference type="ARBA" id="ARBA00022679"/>
    </source>
</evidence>
<dbReference type="GO" id="GO:0005886">
    <property type="term" value="C:plasma membrane"/>
    <property type="evidence" value="ECO:0007669"/>
    <property type="project" value="UniProtKB-SubCell"/>
</dbReference>
<keyword evidence="4 8" id="KW-0808">Transferase</keyword>
<dbReference type="GO" id="GO:0016746">
    <property type="term" value="F:acyltransferase activity"/>
    <property type="evidence" value="ECO:0007669"/>
    <property type="project" value="UniProtKB-KW"/>
</dbReference>
<keyword evidence="7" id="KW-1133">Transmembrane helix</keyword>
<dbReference type="PANTHER" id="PTHR30606">
    <property type="entry name" value="LIPID A BIOSYNTHESIS LAUROYL ACYLTRANSFERASE"/>
    <property type="match status" value="1"/>
</dbReference>
<keyword evidence="3" id="KW-0997">Cell inner membrane</keyword>
<dbReference type="GO" id="GO:0009247">
    <property type="term" value="P:glycolipid biosynthetic process"/>
    <property type="evidence" value="ECO:0007669"/>
    <property type="project" value="UniProtKB-ARBA"/>
</dbReference>
<keyword evidence="5 7" id="KW-0472">Membrane</keyword>
<dbReference type="RefSeq" id="WP_090257572.1">
    <property type="nucleotide sequence ID" value="NZ_FOIR01000001.1"/>
</dbReference>
<dbReference type="EMBL" id="FOIR01000001">
    <property type="protein sequence ID" value="SEW00230.1"/>
    <property type="molecule type" value="Genomic_DNA"/>
</dbReference>
<accession>A0A1I0NFU3</accession>
<evidence type="ECO:0000313" key="9">
    <source>
        <dbReference type="Proteomes" id="UP000199437"/>
    </source>
</evidence>
<dbReference type="STRING" id="1267423.SAMN05216290_1168"/>
<dbReference type="OrthoDB" id="9801955at2"/>
<dbReference type="GeneID" id="99985900"/>
<evidence type="ECO:0000256" key="6">
    <source>
        <dbReference type="ARBA" id="ARBA00023315"/>
    </source>
</evidence>
<proteinExistence type="predicted"/>
<reference evidence="9" key="1">
    <citation type="submission" date="2016-10" db="EMBL/GenBank/DDBJ databases">
        <authorList>
            <person name="Varghese N."/>
            <person name="Submissions S."/>
        </authorList>
    </citation>
    <scope>NUCLEOTIDE SEQUENCE [LARGE SCALE GENOMIC DNA]</scope>
    <source>
        <strain evidence="9">CGMCC 1.12402</strain>
    </source>
</reference>
<comment type="subcellular location">
    <subcellularLocation>
        <location evidence="1">Cell inner membrane</location>
    </subcellularLocation>
</comment>
<dbReference type="CDD" id="cd07984">
    <property type="entry name" value="LPLAT_LABLAT-like"/>
    <property type="match status" value="1"/>
</dbReference>
<protein>
    <submittedName>
        <fullName evidence="8">KDO2-lipid IV(A) lauroyltransferase</fullName>
    </submittedName>
</protein>
<keyword evidence="2" id="KW-1003">Cell membrane</keyword>
<evidence type="ECO:0000256" key="1">
    <source>
        <dbReference type="ARBA" id="ARBA00004533"/>
    </source>
</evidence>
<dbReference type="InterPro" id="IPR004960">
    <property type="entry name" value="LipA_acyltrans"/>
</dbReference>
<name>A0A1I0NFU3_9BACT</name>